<keyword evidence="4 8" id="KW-0812">Transmembrane</keyword>
<dbReference type="AlphaFoldDB" id="A0AA43RIH3"/>
<keyword evidence="2" id="KW-1003">Cell membrane</keyword>
<evidence type="ECO:0000256" key="4">
    <source>
        <dbReference type="ARBA" id="ARBA00022692"/>
    </source>
</evidence>
<comment type="caution">
    <text evidence="11">The sequence shown here is derived from an EMBL/GenBank/DDBJ whole genome shotgun (WGS) entry which is preliminary data.</text>
</comment>
<evidence type="ECO:0000256" key="2">
    <source>
        <dbReference type="ARBA" id="ARBA00022475"/>
    </source>
</evidence>
<evidence type="ECO:0000313" key="12">
    <source>
        <dbReference type="Proteomes" id="UP001168575"/>
    </source>
</evidence>
<keyword evidence="3" id="KW-0997">Cell inner membrane</keyword>
<keyword evidence="5 8" id="KW-1133">Transmembrane helix</keyword>
<comment type="subcellular location">
    <subcellularLocation>
        <location evidence="1">Cell membrane</location>
        <topology evidence="1">Multi-pass membrane protein</topology>
    </subcellularLocation>
</comment>
<feature type="transmembrane region" description="Helical" evidence="8">
    <location>
        <begin position="170"/>
        <end position="191"/>
    </location>
</feature>
<feature type="transmembrane region" description="Helical" evidence="8">
    <location>
        <begin position="222"/>
        <end position="240"/>
    </location>
</feature>
<dbReference type="InterPro" id="IPR010619">
    <property type="entry name" value="ThrE-like_N"/>
</dbReference>
<evidence type="ECO:0000256" key="3">
    <source>
        <dbReference type="ARBA" id="ARBA00022519"/>
    </source>
</evidence>
<dbReference type="Proteomes" id="UP001168575">
    <property type="component" value="Unassembled WGS sequence"/>
</dbReference>
<sequence length="296" mass="31702">SWLYAGALLVGASYTVFFGGNALDAAVSAVLSVILCFLVLKLSDKTPNLIGFNVIASFIIGILVCAAGYLLPTLSLETTLSGIIMVVIPGLAMTNSIRDMLSGDTLAGLMRFAESILWTAALVFGFTVAFMLMGLSVHTEVPAQNYLIKYAAVLPATVGILLFDFSRRKLFILGIIGAMISYPFYVLVQMTGPASEFLPVFTASIVAAVYSEILAHKWRVPTAVFFAVAVMPLIPGRLLFSTVNFVVQSNWAAASEIGNTAAMTSLGIATAICIVWTISRTWENLRISKRVANLVP</sequence>
<dbReference type="Pfam" id="PF12821">
    <property type="entry name" value="ThrE_2"/>
    <property type="match status" value="1"/>
</dbReference>
<feature type="transmembrane region" description="Helical" evidence="8">
    <location>
        <begin position="260"/>
        <end position="279"/>
    </location>
</feature>
<reference evidence="11" key="1">
    <citation type="submission" date="2023-07" db="EMBL/GenBank/DDBJ databases">
        <title>Between Cages and Wild: Unraveling the Impact of Captivity on Animal Microbiomes and Antimicrobial Resistance.</title>
        <authorList>
            <person name="Schmartz G.P."/>
            <person name="Rehner J."/>
            <person name="Schuff M.J."/>
            <person name="Becker S.L."/>
            <person name="Kravczyk M."/>
            <person name="Gurevich A."/>
            <person name="Francke R."/>
            <person name="Mueller R."/>
            <person name="Keller V."/>
            <person name="Keller A."/>
        </authorList>
    </citation>
    <scope>NUCLEOTIDE SEQUENCE</scope>
    <source>
        <strain evidence="11">S12M_St_49</strain>
    </source>
</reference>
<comment type="similarity">
    <text evidence="7">Belongs to the ThrE exporter (TC 2.A.79) family.</text>
</comment>
<feature type="transmembrane region" description="Helical" evidence="8">
    <location>
        <begin position="52"/>
        <end position="72"/>
    </location>
</feature>
<feature type="transmembrane region" description="Helical" evidence="8">
    <location>
        <begin position="12"/>
        <end position="40"/>
    </location>
</feature>
<evidence type="ECO:0000256" key="7">
    <source>
        <dbReference type="ARBA" id="ARBA00034125"/>
    </source>
</evidence>
<dbReference type="InterPro" id="IPR024528">
    <property type="entry name" value="ThrE_2"/>
</dbReference>
<feature type="transmembrane region" description="Helical" evidence="8">
    <location>
        <begin position="116"/>
        <end position="135"/>
    </location>
</feature>
<feature type="domain" description="Threonine/serine exporter-like N-terminal" evidence="9">
    <location>
        <begin position="5"/>
        <end position="132"/>
    </location>
</feature>
<evidence type="ECO:0000256" key="6">
    <source>
        <dbReference type="ARBA" id="ARBA00023136"/>
    </source>
</evidence>
<keyword evidence="12" id="KW-1185">Reference proteome</keyword>
<dbReference type="PANTHER" id="PTHR34390">
    <property type="entry name" value="UPF0442 PROTEIN YJJB-RELATED"/>
    <property type="match status" value="1"/>
</dbReference>
<feature type="transmembrane region" description="Helical" evidence="8">
    <location>
        <begin position="78"/>
        <end position="95"/>
    </location>
</feature>
<accession>A0AA43RIH3</accession>
<dbReference type="InterPro" id="IPR050539">
    <property type="entry name" value="ThrE_Dicarb/AminoAcid_Exp"/>
</dbReference>
<evidence type="ECO:0000259" key="9">
    <source>
        <dbReference type="Pfam" id="PF06738"/>
    </source>
</evidence>
<dbReference type="EMBL" id="JAUMVS010000163">
    <property type="protein sequence ID" value="MDO4842418.1"/>
    <property type="molecule type" value="Genomic_DNA"/>
</dbReference>
<evidence type="ECO:0000256" key="8">
    <source>
        <dbReference type="SAM" id="Phobius"/>
    </source>
</evidence>
<evidence type="ECO:0000256" key="1">
    <source>
        <dbReference type="ARBA" id="ARBA00004651"/>
    </source>
</evidence>
<protein>
    <submittedName>
        <fullName evidence="11">Threonine/serine exporter family protein</fullName>
    </submittedName>
</protein>
<dbReference type="Pfam" id="PF06738">
    <property type="entry name" value="ThrE"/>
    <property type="match status" value="1"/>
</dbReference>
<feature type="domain" description="Threonine/Serine exporter ThrE" evidence="10">
    <location>
        <begin position="160"/>
        <end position="277"/>
    </location>
</feature>
<feature type="transmembrane region" description="Helical" evidence="8">
    <location>
        <begin position="147"/>
        <end position="163"/>
    </location>
</feature>
<name>A0AA43RIH3_9ACTN</name>
<evidence type="ECO:0000259" key="10">
    <source>
        <dbReference type="Pfam" id="PF12821"/>
    </source>
</evidence>
<proteinExistence type="inferred from homology"/>
<evidence type="ECO:0000256" key="5">
    <source>
        <dbReference type="ARBA" id="ARBA00022989"/>
    </source>
</evidence>
<feature type="non-terminal residue" evidence="11">
    <location>
        <position position="1"/>
    </location>
</feature>
<dbReference type="GO" id="GO:0005886">
    <property type="term" value="C:plasma membrane"/>
    <property type="evidence" value="ECO:0007669"/>
    <property type="project" value="UniProtKB-SubCell"/>
</dbReference>
<dbReference type="PANTHER" id="PTHR34390:SF1">
    <property type="entry name" value="SUCCINATE TRANSPORTER SUBUNIT YJJB-RELATED"/>
    <property type="match status" value="1"/>
</dbReference>
<feature type="transmembrane region" description="Helical" evidence="8">
    <location>
        <begin position="197"/>
        <end position="215"/>
    </location>
</feature>
<gene>
    <name evidence="11" type="ORF">Q3982_07075</name>
</gene>
<evidence type="ECO:0000313" key="11">
    <source>
        <dbReference type="EMBL" id="MDO4842418.1"/>
    </source>
</evidence>
<dbReference type="GO" id="GO:0015744">
    <property type="term" value="P:succinate transport"/>
    <property type="evidence" value="ECO:0007669"/>
    <property type="project" value="TreeGrafter"/>
</dbReference>
<organism evidence="11 12">
    <name type="scientific">Phoenicibacter congonensis</name>
    <dbReference type="NCBI Taxonomy" id="1944646"/>
    <lineage>
        <taxon>Bacteria</taxon>
        <taxon>Bacillati</taxon>
        <taxon>Actinomycetota</taxon>
        <taxon>Coriobacteriia</taxon>
        <taxon>Eggerthellales</taxon>
        <taxon>Eggerthellaceae</taxon>
        <taxon>Phoenicibacter</taxon>
    </lineage>
</organism>
<keyword evidence="6 8" id="KW-0472">Membrane</keyword>
<dbReference type="GO" id="GO:0022857">
    <property type="term" value="F:transmembrane transporter activity"/>
    <property type="evidence" value="ECO:0007669"/>
    <property type="project" value="InterPro"/>
</dbReference>